<comment type="function">
    <text evidence="5">This is one of the proteins that binds to the 5S RNA in the ribosome where it forms part of the central protuberance.</text>
</comment>
<dbReference type="GO" id="GO:0022625">
    <property type="term" value="C:cytosolic large ribosomal subunit"/>
    <property type="evidence" value="ECO:0007669"/>
    <property type="project" value="TreeGrafter"/>
</dbReference>
<sequence>MAAEKIAAETRTEFGKGAARRIRREHKVPAVIYGHGNEPVHVTLPGHETMMALKHGGANALLELDIEGTAQLALTKQVQVDPIRRVLEHIDFVAVRRGEKVTVDIPVHLVGEAGPDTLVVTENAVVSVEAEATHIPEYVEVSIEGAEVGTQIHASDLRLPEGTTLLTDGQILVVNITNAPTAEELEAELEEAEAEVGIERDEAEEPAEAAEGEAAEGEAAEGEAAEASTEE</sequence>
<evidence type="ECO:0000256" key="2">
    <source>
        <dbReference type="ARBA" id="ARBA00022884"/>
    </source>
</evidence>
<feature type="domain" description="Large ribosomal subunit protein bL25 L25" evidence="7">
    <location>
        <begin position="6"/>
        <end position="92"/>
    </location>
</feature>
<comment type="caution">
    <text evidence="9">The sequence shown here is derived from an EMBL/GenBank/DDBJ whole genome shotgun (WGS) entry which is preliminary data.</text>
</comment>
<dbReference type="GO" id="GO:0008097">
    <property type="term" value="F:5S rRNA binding"/>
    <property type="evidence" value="ECO:0007669"/>
    <property type="project" value="InterPro"/>
</dbReference>
<dbReference type="NCBIfam" id="NF004131">
    <property type="entry name" value="PRK05618.2-1"/>
    <property type="match status" value="1"/>
</dbReference>
<dbReference type="AlphaFoldDB" id="A0A4Q4ZDU3"/>
<dbReference type="InterPro" id="IPR020057">
    <property type="entry name" value="Ribosomal_bL25_b-dom"/>
</dbReference>
<evidence type="ECO:0000256" key="3">
    <source>
        <dbReference type="ARBA" id="ARBA00022980"/>
    </source>
</evidence>
<dbReference type="Gene3D" id="2.40.240.10">
    <property type="entry name" value="Ribosomal Protein L25, Chain P"/>
    <property type="match status" value="1"/>
</dbReference>
<dbReference type="Pfam" id="PF14693">
    <property type="entry name" value="Ribosomal_TL5_C"/>
    <property type="match status" value="1"/>
</dbReference>
<dbReference type="InterPro" id="IPR020930">
    <property type="entry name" value="Ribosomal_uL5_bac-type"/>
</dbReference>
<dbReference type="InterPro" id="IPR011035">
    <property type="entry name" value="Ribosomal_bL25/Gln-tRNA_synth"/>
</dbReference>
<accession>A0A4Q4ZDU3</accession>
<feature type="domain" description="Large ribosomal subunit protein bL25 beta" evidence="8">
    <location>
        <begin position="100"/>
        <end position="178"/>
    </location>
</feature>
<dbReference type="PANTHER" id="PTHR33284:SF1">
    <property type="entry name" value="RIBOSOMAL PROTEIN L25_GLN-TRNA SYNTHETASE, ANTI-CODON-BINDING DOMAIN-CONTAINING PROTEIN"/>
    <property type="match status" value="1"/>
</dbReference>
<dbReference type="InterPro" id="IPR020056">
    <property type="entry name" value="Rbsml_bL25/Gln-tRNA_synth_N"/>
</dbReference>
<comment type="subunit">
    <text evidence="5">Part of the 50S ribosomal subunit; part of the 5S rRNA/L5/L18/L25 subcomplex. Contacts the 5S rRNA. Binds to the 5S rRNA independently of L5 and L18.</text>
</comment>
<feature type="region of interest" description="Disordered" evidence="6">
    <location>
        <begin position="190"/>
        <end position="231"/>
    </location>
</feature>
<keyword evidence="4 5" id="KW-0687">Ribonucleoprotein</keyword>
<evidence type="ECO:0000256" key="6">
    <source>
        <dbReference type="SAM" id="MobiDB-lite"/>
    </source>
</evidence>
<proteinExistence type="inferred from homology"/>
<comment type="similarity">
    <text evidence="5">Belongs to the bacterial ribosomal protein bL25 family. CTC subfamily.</text>
</comment>
<evidence type="ECO:0000256" key="5">
    <source>
        <dbReference type="HAMAP-Rule" id="MF_01334"/>
    </source>
</evidence>
<protein>
    <recommendedName>
        <fullName evidence="5">Large ribosomal subunit protein bL25</fullName>
    </recommendedName>
    <alternativeName>
        <fullName evidence="5">General stress protein CTC</fullName>
    </alternativeName>
</protein>
<dbReference type="SUPFAM" id="SSF50715">
    <property type="entry name" value="Ribosomal protein L25-like"/>
    <property type="match status" value="1"/>
</dbReference>
<dbReference type="InterPro" id="IPR001021">
    <property type="entry name" value="Ribosomal_bL25_long"/>
</dbReference>
<dbReference type="InterPro" id="IPR029751">
    <property type="entry name" value="Ribosomal_L25_dom"/>
</dbReference>
<keyword evidence="10" id="KW-1185">Reference proteome</keyword>
<evidence type="ECO:0000313" key="10">
    <source>
        <dbReference type="Proteomes" id="UP000295198"/>
    </source>
</evidence>
<keyword evidence="1 5" id="KW-0699">rRNA-binding</keyword>
<dbReference type="GO" id="GO:0006412">
    <property type="term" value="P:translation"/>
    <property type="evidence" value="ECO:0007669"/>
    <property type="project" value="UniProtKB-UniRule"/>
</dbReference>
<name>A0A4Q4ZDU3_9ACTN</name>
<dbReference type="OrthoDB" id="5242980at2"/>
<dbReference type="GO" id="GO:0003735">
    <property type="term" value="F:structural constituent of ribosome"/>
    <property type="evidence" value="ECO:0007669"/>
    <property type="project" value="InterPro"/>
</dbReference>
<organism evidence="9 10">
    <name type="scientific">Nocardioides guangzhouensis</name>
    <dbReference type="NCBI Taxonomy" id="2497878"/>
    <lineage>
        <taxon>Bacteria</taxon>
        <taxon>Bacillati</taxon>
        <taxon>Actinomycetota</taxon>
        <taxon>Actinomycetes</taxon>
        <taxon>Propionibacteriales</taxon>
        <taxon>Nocardioidaceae</taxon>
        <taxon>Nocardioides</taxon>
    </lineage>
</organism>
<dbReference type="PANTHER" id="PTHR33284">
    <property type="entry name" value="RIBOSOMAL PROTEIN L25/GLN-TRNA SYNTHETASE, ANTI-CODON-BINDING DOMAIN-CONTAINING PROTEIN"/>
    <property type="match status" value="1"/>
</dbReference>
<evidence type="ECO:0000256" key="1">
    <source>
        <dbReference type="ARBA" id="ARBA00022730"/>
    </source>
</evidence>
<evidence type="ECO:0000259" key="8">
    <source>
        <dbReference type="Pfam" id="PF14693"/>
    </source>
</evidence>
<dbReference type="Proteomes" id="UP000295198">
    <property type="component" value="Unassembled WGS sequence"/>
</dbReference>
<dbReference type="RefSeq" id="WP_134717688.1">
    <property type="nucleotide sequence ID" value="NZ_SDKM01000016.1"/>
</dbReference>
<keyword evidence="2 5" id="KW-0694">RNA-binding</keyword>
<evidence type="ECO:0000313" key="9">
    <source>
        <dbReference type="EMBL" id="RYP85546.1"/>
    </source>
</evidence>
<keyword evidence="3 5" id="KW-0689">Ribosomal protein</keyword>
<dbReference type="NCBIfam" id="TIGR00731">
    <property type="entry name" value="bL25_bact_ctc"/>
    <property type="match status" value="1"/>
</dbReference>
<dbReference type="Pfam" id="PF01386">
    <property type="entry name" value="Ribosomal_L25p"/>
    <property type="match status" value="1"/>
</dbReference>
<dbReference type="InterPro" id="IPR037121">
    <property type="entry name" value="Ribosomal_bL25_C"/>
</dbReference>
<reference evidence="9 10" key="1">
    <citation type="submission" date="2019-01" db="EMBL/GenBank/DDBJ databases">
        <title>Nocardioides guangzhouensis sp. nov., an actinobacterium isolated from soil.</title>
        <authorList>
            <person name="Fu Y."/>
            <person name="Cai Y."/>
            <person name="Lin Z."/>
            <person name="Chen P."/>
        </authorList>
    </citation>
    <scope>NUCLEOTIDE SEQUENCE [LARGE SCALE GENOMIC DNA]</scope>
    <source>
        <strain evidence="9 10">130</strain>
    </source>
</reference>
<dbReference type="Gene3D" id="2.170.120.20">
    <property type="entry name" value="Ribosomal protein L25, beta domain"/>
    <property type="match status" value="1"/>
</dbReference>
<evidence type="ECO:0000256" key="4">
    <source>
        <dbReference type="ARBA" id="ARBA00023274"/>
    </source>
</evidence>
<dbReference type="EMBL" id="SDKM01000016">
    <property type="protein sequence ID" value="RYP85546.1"/>
    <property type="molecule type" value="Genomic_DNA"/>
</dbReference>
<evidence type="ECO:0000259" key="7">
    <source>
        <dbReference type="Pfam" id="PF01386"/>
    </source>
</evidence>
<gene>
    <name evidence="5" type="primary">rplY</name>
    <name evidence="5" type="synonym">ctc</name>
    <name evidence="9" type="ORF">EKO23_12385</name>
</gene>
<dbReference type="CDD" id="cd00495">
    <property type="entry name" value="Ribosomal_L25_TL5_CTC"/>
    <property type="match status" value="1"/>
</dbReference>
<dbReference type="HAMAP" id="MF_01334">
    <property type="entry name" value="Ribosomal_bL25_CTC"/>
    <property type="match status" value="1"/>
</dbReference>